<protein>
    <recommendedName>
        <fullName evidence="4">Asp/Glu/hydantoin racemase</fullName>
    </recommendedName>
</protein>
<dbReference type="PANTHER" id="PTHR28047">
    <property type="entry name" value="PROTEIN DCG1"/>
    <property type="match status" value="1"/>
</dbReference>
<dbReference type="OrthoDB" id="412018at2759"/>
<dbReference type="PANTHER" id="PTHR28047:SF5">
    <property type="entry name" value="PROTEIN DCG1"/>
    <property type="match status" value="1"/>
</dbReference>
<gene>
    <name evidence="2" type="ORF">BN946_scf184888.g5</name>
</gene>
<reference evidence="2" key="1">
    <citation type="submission" date="2014-01" db="EMBL/GenBank/DDBJ databases">
        <title>The genome of the white-rot fungus Pycnoporus cinnabarinus: a basidiomycete model with a versatile arsenal for lignocellulosic biomass breakdown.</title>
        <authorList>
            <person name="Levasseur A."/>
            <person name="Lomascolo A."/>
            <person name="Ruiz-Duenas F.J."/>
            <person name="Uzan E."/>
            <person name="Piumi F."/>
            <person name="Kues U."/>
            <person name="Ram A.F.J."/>
            <person name="Murat C."/>
            <person name="Haon M."/>
            <person name="Benoit I."/>
            <person name="Arfi Y."/>
            <person name="Chevret D."/>
            <person name="Drula E."/>
            <person name="Kwon M.J."/>
            <person name="Gouret P."/>
            <person name="Lesage-Meessen L."/>
            <person name="Lombard V."/>
            <person name="Mariette J."/>
            <person name="Noirot C."/>
            <person name="Park J."/>
            <person name="Patyshakuliyeva A."/>
            <person name="Wieneger R.A.B."/>
            <person name="Wosten H.A.B."/>
            <person name="Martin F."/>
            <person name="Coutinho P.M."/>
            <person name="de Vries R."/>
            <person name="Martinez A.T."/>
            <person name="Klopp C."/>
            <person name="Pontarotti P."/>
            <person name="Henrissat B."/>
            <person name="Record E."/>
        </authorList>
    </citation>
    <scope>NUCLEOTIDE SEQUENCE [LARGE SCALE GENOMIC DNA]</scope>
    <source>
        <strain evidence="2">BRFM137</strain>
    </source>
</reference>
<evidence type="ECO:0008006" key="4">
    <source>
        <dbReference type="Google" id="ProtNLM"/>
    </source>
</evidence>
<evidence type="ECO:0000313" key="2">
    <source>
        <dbReference type="EMBL" id="CDO75955.1"/>
    </source>
</evidence>
<dbReference type="InterPro" id="IPR053714">
    <property type="entry name" value="Iso_Racemase_Enz_sf"/>
</dbReference>
<dbReference type="GO" id="GO:0047661">
    <property type="term" value="F:amino-acid racemase activity"/>
    <property type="evidence" value="ECO:0007669"/>
    <property type="project" value="InterPro"/>
</dbReference>
<evidence type="ECO:0000256" key="1">
    <source>
        <dbReference type="ARBA" id="ARBA00038414"/>
    </source>
</evidence>
<comment type="caution">
    <text evidence="2">The sequence shown here is derived from an EMBL/GenBank/DDBJ whole genome shotgun (WGS) entry which is preliminary data.</text>
</comment>
<dbReference type="Proteomes" id="UP000029665">
    <property type="component" value="Unassembled WGS sequence"/>
</dbReference>
<dbReference type="OMA" id="CAGMSGM"/>
<sequence length="275" mass="28882">MLNFESCKLATSISTAGPDRNSNSSVVTTVVTIVAVMPGAQKVLVINPNSSQSMTDALKPILSDLEHPGLELDYFTGPAELSPPSINDSTTSILSAAHCFERLRTEIVRETSSHDAYLVACFSDHPLVGMLREHTSKPVLGIFEASVMHAVALGQPFGIVTTGRHWEQALTAGVARIFGSADMGGMFAGVESTWMTAGELHTTSHHVVSEKISAATARLVARGARTIIMGCAGMSGMEAAVRVGCSGVDARVVDAVRSGVTSLEGLVKTQNSRGD</sequence>
<accession>A0A060SNJ1</accession>
<dbReference type="AlphaFoldDB" id="A0A060SNJ1"/>
<dbReference type="Pfam" id="PF01177">
    <property type="entry name" value="Asp_Glu_race"/>
    <property type="match status" value="1"/>
</dbReference>
<dbReference type="InterPro" id="IPR052186">
    <property type="entry name" value="Hydantoin_racemase-like"/>
</dbReference>
<dbReference type="EMBL" id="CCBP010000315">
    <property type="protein sequence ID" value="CDO75955.1"/>
    <property type="molecule type" value="Genomic_DNA"/>
</dbReference>
<dbReference type="HOGENOM" id="CLU_053002_1_0_1"/>
<dbReference type="InterPro" id="IPR015942">
    <property type="entry name" value="Asp/Glu/hydantoin_racemase"/>
</dbReference>
<keyword evidence="3" id="KW-1185">Reference proteome</keyword>
<proteinExistence type="inferred from homology"/>
<comment type="similarity">
    <text evidence="1">Belongs to the HyuE racemase family.</text>
</comment>
<organism evidence="2 3">
    <name type="scientific">Pycnoporus cinnabarinus</name>
    <name type="common">Cinnabar-red polypore</name>
    <name type="synonym">Trametes cinnabarina</name>
    <dbReference type="NCBI Taxonomy" id="5643"/>
    <lineage>
        <taxon>Eukaryota</taxon>
        <taxon>Fungi</taxon>
        <taxon>Dikarya</taxon>
        <taxon>Basidiomycota</taxon>
        <taxon>Agaricomycotina</taxon>
        <taxon>Agaricomycetes</taxon>
        <taxon>Polyporales</taxon>
        <taxon>Polyporaceae</taxon>
        <taxon>Trametes</taxon>
    </lineage>
</organism>
<dbReference type="Gene3D" id="3.40.50.12500">
    <property type="match status" value="1"/>
</dbReference>
<name>A0A060SNJ1_PYCCI</name>
<evidence type="ECO:0000313" key="3">
    <source>
        <dbReference type="Proteomes" id="UP000029665"/>
    </source>
</evidence>
<dbReference type="STRING" id="5643.A0A060SNJ1"/>